<name>A0A0F8W8R1_9ZZZZ</name>
<evidence type="ECO:0000313" key="1">
    <source>
        <dbReference type="EMBL" id="KKK53003.1"/>
    </source>
</evidence>
<feature type="non-terminal residue" evidence="1">
    <location>
        <position position="1"/>
    </location>
</feature>
<sequence>LEDTGRSRPAWQYENWATFLEWQKTEIKWAKRRYGITGAIEMQRFTTTYPAEAVVSSGKLFMKLGPLARTLSEQAAEHETKKASDKPEIPVTLREFMDLFCTPKLKKNIRDSRVMALQSAARRKVITLPKHEGKWAQGRSKKYSPIALVKEWPSYQQKFSLPELESNSRPS</sequence>
<organism evidence="1">
    <name type="scientific">marine sediment metagenome</name>
    <dbReference type="NCBI Taxonomy" id="412755"/>
    <lineage>
        <taxon>unclassified sequences</taxon>
        <taxon>metagenomes</taxon>
        <taxon>ecological metagenomes</taxon>
    </lineage>
</organism>
<reference evidence="1" key="1">
    <citation type="journal article" date="2015" name="Nature">
        <title>Complex archaea that bridge the gap between prokaryotes and eukaryotes.</title>
        <authorList>
            <person name="Spang A."/>
            <person name="Saw J.H."/>
            <person name="Jorgensen S.L."/>
            <person name="Zaremba-Niedzwiedzka K."/>
            <person name="Martijn J."/>
            <person name="Lind A.E."/>
            <person name="van Eijk R."/>
            <person name="Schleper C."/>
            <person name="Guy L."/>
            <person name="Ettema T.J."/>
        </authorList>
    </citation>
    <scope>NUCLEOTIDE SEQUENCE</scope>
</reference>
<protein>
    <submittedName>
        <fullName evidence="1">Uncharacterized protein</fullName>
    </submittedName>
</protein>
<comment type="caution">
    <text evidence="1">The sequence shown here is derived from an EMBL/GenBank/DDBJ whole genome shotgun (WGS) entry which is preliminary data.</text>
</comment>
<gene>
    <name evidence="1" type="ORF">LCGC14_3099130</name>
</gene>
<dbReference type="EMBL" id="LAZR01066727">
    <property type="protein sequence ID" value="KKK53003.1"/>
    <property type="molecule type" value="Genomic_DNA"/>
</dbReference>
<dbReference type="AlphaFoldDB" id="A0A0F8W8R1"/>
<accession>A0A0F8W8R1</accession>
<proteinExistence type="predicted"/>